<reference evidence="2 3" key="1">
    <citation type="journal article" date="2019" name="Nat. Ecol. Evol.">
        <title>Megaphylogeny resolves global patterns of mushroom evolution.</title>
        <authorList>
            <person name="Varga T."/>
            <person name="Krizsan K."/>
            <person name="Foldi C."/>
            <person name="Dima B."/>
            <person name="Sanchez-Garcia M."/>
            <person name="Sanchez-Ramirez S."/>
            <person name="Szollosi G.J."/>
            <person name="Szarkandi J.G."/>
            <person name="Papp V."/>
            <person name="Albert L."/>
            <person name="Andreopoulos W."/>
            <person name="Angelini C."/>
            <person name="Antonin V."/>
            <person name="Barry K.W."/>
            <person name="Bougher N.L."/>
            <person name="Buchanan P."/>
            <person name="Buyck B."/>
            <person name="Bense V."/>
            <person name="Catcheside P."/>
            <person name="Chovatia M."/>
            <person name="Cooper J."/>
            <person name="Damon W."/>
            <person name="Desjardin D."/>
            <person name="Finy P."/>
            <person name="Geml J."/>
            <person name="Haridas S."/>
            <person name="Hughes K."/>
            <person name="Justo A."/>
            <person name="Karasinski D."/>
            <person name="Kautmanova I."/>
            <person name="Kiss B."/>
            <person name="Kocsube S."/>
            <person name="Kotiranta H."/>
            <person name="LaButti K.M."/>
            <person name="Lechner B.E."/>
            <person name="Liimatainen K."/>
            <person name="Lipzen A."/>
            <person name="Lukacs Z."/>
            <person name="Mihaltcheva S."/>
            <person name="Morgado L.N."/>
            <person name="Niskanen T."/>
            <person name="Noordeloos M.E."/>
            <person name="Ohm R.A."/>
            <person name="Ortiz-Santana B."/>
            <person name="Ovrebo C."/>
            <person name="Racz N."/>
            <person name="Riley R."/>
            <person name="Savchenko A."/>
            <person name="Shiryaev A."/>
            <person name="Soop K."/>
            <person name="Spirin V."/>
            <person name="Szebenyi C."/>
            <person name="Tomsovsky M."/>
            <person name="Tulloss R.E."/>
            <person name="Uehling J."/>
            <person name="Grigoriev I.V."/>
            <person name="Vagvolgyi C."/>
            <person name="Papp T."/>
            <person name="Martin F.M."/>
            <person name="Miettinen O."/>
            <person name="Hibbett D.S."/>
            <person name="Nagy L.G."/>
        </authorList>
    </citation>
    <scope>NUCLEOTIDE SEQUENCE [LARGE SCALE GENOMIC DNA]</scope>
    <source>
        <strain evidence="2 3">OMC1185</strain>
    </source>
</reference>
<dbReference type="OrthoDB" id="3325826at2759"/>
<dbReference type="EMBL" id="ML213512">
    <property type="protein sequence ID" value="TFK51067.1"/>
    <property type="molecule type" value="Genomic_DNA"/>
</dbReference>
<evidence type="ECO:0000313" key="2">
    <source>
        <dbReference type="EMBL" id="TFK51067.1"/>
    </source>
</evidence>
<keyword evidence="3" id="KW-1185">Reference proteome</keyword>
<feature type="region of interest" description="Disordered" evidence="1">
    <location>
        <begin position="66"/>
        <end position="110"/>
    </location>
</feature>
<feature type="compositionally biased region" description="Basic and acidic residues" evidence="1">
    <location>
        <begin position="90"/>
        <end position="108"/>
    </location>
</feature>
<accession>A0A5C3N197</accession>
<evidence type="ECO:0000313" key="3">
    <source>
        <dbReference type="Proteomes" id="UP000305948"/>
    </source>
</evidence>
<name>A0A5C3N197_9AGAM</name>
<dbReference type="AlphaFoldDB" id="A0A5C3N197"/>
<proteinExistence type="predicted"/>
<organism evidence="2 3">
    <name type="scientific">Heliocybe sulcata</name>
    <dbReference type="NCBI Taxonomy" id="5364"/>
    <lineage>
        <taxon>Eukaryota</taxon>
        <taxon>Fungi</taxon>
        <taxon>Dikarya</taxon>
        <taxon>Basidiomycota</taxon>
        <taxon>Agaricomycotina</taxon>
        <taxon>Agaricomycetes</taxon>
        <taxon>Gloeophyllales</taxon>
        <taxon>Gloeophyllaceae</taxon>
        <taxon>Heliocybe</taxon>
    </lineage>
</organism>
<evidence type="ECO:0000256" key="1">
    <source>
        <dbReference type="SAM" id="MobiDB-lite"/>
    </source>
</evidence>
<feature type="compositionally biased region" description="Acidic residues" evidence="1">
    <location>
        <begin position="80"/>
        <end position="89"/>
    </location>
</feature>
<protein>
    <submittedName>
        <fullName evidence="2">Uncharacterized protein</fullName>
    </submittedName>
</protein>
<gene>
    <name evidence="2" type="ORF">OE88DRAFT_215091</name>
</gene>
<dbReference type="Proteomes" id="UP000305948">
    <property type="component" value="Unassembled WGS sequence"/>
</dbReference>
<sequence>MPTSEAKFRELTVVELPDKYQLWLCQMLGRRARCGHDVRYDIAQGMLWVVWKTAVTMGSAREDKLVVDKHGGEDTGMESQDGESGDDDGTDGKKDIEDGEGSKEDIEHGSVAADGARDVRRLRFPSAPRTASSDARLQIAMLQERVASLRQPTGYKRILSRMITERFERGYSLGDDVFEGMEWALSEVYYDASNLNFREAGDALVVGEDGDDLMESDEEGEINDGSEAEENEVHVALVKGIDAPAVHAMDTYITNRLSTDMAYEDENIPAAFNAGNEVSPGERAYADAIDRAIMYGWINEDAVAADLGYGPL</sequence>